<dbReference type="Proteomes" id="UP001280581">
    <property type="component" value="Unassembled WGS sequence"/>
</dbReference>
<feature type="region of interest" description="Disordered" evidence="1">
    <location>
        <begin position="451"/>
        <end position="472"/>
    </location>
</feature>
<dbReference type="EMBL" id="WVTA01000021">
    <property type="protein sequence ID" value="KAK3197075.1"/>
    <property type="molecule type" value="Genomic_DNA"/>
</dbReference>
<keyword evidence="3" id="KW-1185">Reference proteome</keyword>
<gene>
    <name evidence="2" type="ORF">GRF29_1536g520344</name>
</gene>
<evidence type="ECO:0000313" key="2">
    <source>
        <dbReference type="EMBL" id="KAK3197075.1"/>
    </source>
</evidence>
<evidence type="ECO:0000256" key="1">
    <source>
        <dbReference type="SAM" id="MobiDB-lite"/>
    </source>
</evidence>
<sequence length="594" mass="65880">MGRQAYLTKIALQGRSAFEPAQATASTSEYVQAASAQQERAHEHGRRLREAQNDVLASIGVVERRHPRSHSLPGSYEERVRELEEEDTVGHTLAITSTLTENVCTWWIGSLRERLLTFRHPISYSFSTIVASERRVSGPALMYSGFPSRLLSQLFVQATVYGAHVFRPFERLLIHNGSIKLRSYYRRWRTVFSTTFRISLELLFYPFSYYSFLQRVGLVPAKPFLPSLLSFLPFSDHSPLKPVSIHCNVIASPVDFLKALVTSPFVLICLEHFFERWVYAIINAPIEATIIRPTNPDLISPEHGDKERTTAILGLRKKSPKFVQNGIAALFEFLGWSDGKTYTLPQSGPMATRADDHLNSDSVAINGRHIQSINPLGIDGPAIQGSEPTETVTIPMGSLNDVRPSSPFDSPPLSPTTSQASHNDGDPRIRITTRGNLVEMEVRLPPHVLSSHTEVAGSGPPTPIQRDTASPNPMRSPDMMPYHRVTQLSSEPSSMLGAICKAQIVSLASLPLKLVTLRLVASHYLAGQQGAYSSRSVSDVFTMPSQLDWKSTGALISRLALCSMLELTIDLGLWGCQYLTVSWLGTRAFDWGSL</sequence>
<organism evidence="2 3">
    <name type="scientific">Pseudopithomyces chartarum</name>
    <dbReference type="NCBI Taxonomy" id="1892770"/>
    <lineage>
        <taxon>Eukaryota</taxon>
        <taxon>Fungi</taxon>
        <taxon>Dikarya</taxon>
        <taxon>Ascomycota</taxon>
        <taxon>Pezizomycotina</taxon>
        <taxon>Dothideomycetes</taxon>
        <taxon>Pleosporomycetidae</taxon>
        <taxon>Pleosporales</taxon>
        <taxon>Massarineae</taxon>
        <taxon>Didymosphaeriaceae</taxon>
        <taxon>Pseudopithomyces</taxon>
    </lineage>
</organism>
<reference evidence="2 3" key="1">
    <citation type="submission" date="2021-02" db="EMBL/GenBank/DDBJ databases">
        <title>Genome assembly of Pseudopithomyces chartarum.</title>
        <authorList>
            <person name="Jauregui R."/>
            <person name="Singh J."/>
            <person name="Voisey C."/>
        </authorList>
    </citation>
    <scope>NUCLEOTIDE SEQUENCE [LARGE SCALE GENOMIC DNA]</scope>
    <source>
        <strain evidence="2 3">AGR01</strain>
    </source>
</reference>
<accession>A0AAN6LNB6</accession>
<feature type="region of interest" description="Disordered" evidence="1">
    <location>
        <begin position="384"/>
        <end position="429"/>
    </location>
</feature>
<name>A0AAN6LNB6_9PLEO</name>
<dbReference type="AlphaFoldDB" id="A0AAN6LNB6"/>
<protein>
    <submittedName>
        <fullName evidence="2">Uncharacterized protein</fullName>
    </submittedName>
</protein>
<evidence type="ECO:0000313" key="3">
    <source>
        <dbReference type="Proteomes" id="UP001280581"/>
    </source>
</evidence>
<proteinExistence type="predicted"/>
<comment type="caution">
    <text evidence="2">The sequence shown here is derived from an EMBL/GenBank/DDBJ whole genome shotgun (WGS) entry which is preliminary data.</text>
</comment>